<reference evidence="6" key="1">
    <citation type="submission" date="2020-02" db="EMBL/GenBank/DDBJ databases">
        <authorList>
            <person name="Meier V. D."/>
        </authorList>
    </citation>
    <scope>NUCLEOTIDE SEQUENCE</scope>
    <source>
        <strain evidence="6">AVDCRST_MAG65</strain>
    </source>
</reference>
<evidence type="ECO:0000313" key="6">
    <source>
        <dbReference type="EMBL" id="CAA9479057.1"/>
    </source>
</evidence>
<dbReference type="Gene3D" id="3.30.70.360">
    <property type="match status" value="1"/>
</dbReference>
<dbReference type="InterPro" id="IPR011650">
    <property type="entry name" value="Peptidase_M20_dimer"/>
</dbReference>
<proteinExistence type="predicted"/>
<sequence length="377" mass="38868">MNAWVTDAAAEIGRRAERELQALVAVSSPSGDAHAADECVAVCSALLPDEARVERVACSSPDHAQDLVARVSGTGTRRVLLLGHLDTVVAHGKHRLLERDGDRLVGSGSVDMKGGVVLALGVLRALATRPADFAEVALLLVVDEEWRTAPFAHVSRFEGWDACLCFEAGELTPEGHEGVVVRRKAAGTLRVGARGRAAHSGAAPDKGINALLALARAAQIIASCHDPSGPHRRSAVPTVMRSGDAFNVVPAGGELLCDIRADADAAIHEVVAALPDSIGGATLHPELLRMWPGMNGLEVTAPLLARASVTLGRPVTGVSRGGASDASHFASTIPLSIDGLGPRGGEAHNPGEYVIAESLVTRAEVALAVADAALATG</sequence>
<keyword evidence="2" id="KW-0479">Metal-binding</keyword>
<dbReference type="InterPro" id="IPR036264">
    <property type="entry name" value="Bact_exopeptidase_dim_dom"/>
</dbReference>
<dbReference type="InterPro" id="IPR001261">
    <property type="entry name" value="ArgE/DapE_CS"/>
</dbReference>
<evidence type="ECO:0000256" key="3">
    <source>
        <dbReference type="ARBA" id="ARBA00022801"/>
    </source>
</evidence>
<dbReference type="PROSITE" id="PS00758">
    <property type="entry name" value="ARGE_DAPE_CPG2_1"/>
    <property type="match status" value="1"/>
</dbReference>
<dbReference type="Pfam" id="PF07687">
    <property type="entry name" value="M20_dimer"/>
    <property type="match status" value="1"/>
</dbReference>
<protein>
    <submittedName>
        <fullName evidence="6">Acetylornithine deacetylase/Succinyl-diaminopimelate desuccinylase and related deacylases</fullName>
    </submittedName>
</protein>
<dbReference type="GO" id="GO:0046872">
    <property type="term" value="F:metal ion binding"/>
    <property type="evidence" value="ECO:0007669"/>
    <property type="project" value="UniProtKB-KW"/>
</dbReference>
<organism evidence="6">
    <name type="scientific">uncultured Solirubrobacteraceae bacterium</name>
    <dbReference type="NCBI Taxonomy" id="1162706"/>
    <lineage>
        <taxon>Bacteria</taxon>
        <taxon>Bacillati</taxon>
        <taxon>Actinomycetota</taxon>
        <taxon>Thermoleophilia</taxon>
        <taxon>Solirubrobacterales</taxon>
        <taxon>Solirubrobacteraceae</taxon>
        <taxon>environmental samples</taxon>
    </lineage>
</organism>
<dbReference type="SUPFAM" id="SSF55031">
    <property type="entry name" value="Bacterial exopeptidase dimerisation domain"/>
    <property type="match status" value="1"/>
</dbReference>
<dbReference type="InterPro" id="IPR002933">
    <property type="entry name" value="Peptidase_M20"/>
</dbReference>
<feature type="domain" description="Peptidase M20 dimerisation" evidence="5">
    <location>
        <begin position="183"/>
        <end position="274"/>
    </location>
</feature>
<dbReference type="AlphaFoldDB" id="A0A6J4RYM2"/>
<dbReference type="EMBL" id="CADCVL010000218">
    <property type="protein sequence ID" value="CAA9479057.1"/>
    <property type="molecule type" value="Genomic_DNA"/>
</dbReference>
<evidence type="ECO:0000256" key="2">
    <source>
        <dbReference type="ARBA" id="ARBA00022723"/>
    </source>
</evidence>
<comment type="cofactor">
    <cofactor evidence="1">
        <name>Zn(2+)</name>
        <dbReference type="ChEBI" id="CHEBI:29105"/>
    </cofactor>
</comment>
<dbReference type="GO" id="GO:0016787">
    <property type="term" value="F:hydrolase activity"/>
    <property type="evidence" value="ECO:0007669"/>
    <property type="project" value="UniProtKB-KW"/>
</dbReference>
<dbReference type="PANTHER" id="PTHR43808">
    <property type="entry name" value="ACETYLORNITHINE DEACETYLASE"/>
    <property type="match status" value="1"/>
</dbReference>
<dbReference type="InterPro" id="IPR050072">
    <property type="entry name" value="Peptidase_M20A"/>
</dbReference>
<dbReference type="Gene3D" id="3.40.630.10">
    <property type="entry name" value="Zn peptidases"/>
    <property type="match status" value="1"/>
</dbReference>
<name>A0A6J4RYM2_9ACTN</name>
<dbReference type="SUPFAM" id="SSF53187">
    <property type="entry name" value="Zn-dependent exopeptidases"/>
    <property type="match status" value="1"/>
</dbReference>
<dbReference type="PANTHER" id="PTHR43808:SF9">
    <property type="entry name" value="BLL0789 PROTEIN"/>
    <property type="match status" value="1"/>
</dbReference>
<keyword evidence="4" id="KW-0862">Zinc</keyword>
<accession>A0A6J4RYM2</accession>
<evidence type="ECO:0000256" key="1">
    <source>
        <dbReference type="ARBA" id="ARBA00001947"/>
    </source>
</evidence>
<evidence type="ECO:0000256" key="4">
    <source>
        <dbReference type="ARBA" id="ARBA00022833"/>
    </source>
</evidence>
<keyword evidence="3" id="KW-0378">Hydrolase</keyword>
<evidence type="ECO:0000259" key="5">
    <source>
        <dbReference type="Pfam" id="PF07687"/>
    </source>
</evidence>
<gene>
    <name evidence="6" type="ORF">AVDCRST_MAG65-1337</name>
</gene>
<dbReference type="Pfam" id="PF01546">
    <property type="entry name" value="Peptidase_M20"/>
    <property type="match status" value="1"/>
</dbReference>